<feature type="transmembrane region" description="Helical" evidence="2">
    <location>
        <begin position="341"/>
        <end position="363"/>
    </location>
</feature>
<keyword evidence="2" id="KW-0812">Transmembrane</keyword>
<keyword evidence="2" id="KW-1133">Transmembrane helix</keyword>
<accession>A0ABQ9KTA1</accession>
<dbReference type="Pfam" id="PF13962">
    <property type="entry name" value="PGG"/>
    <property type="match status" value="1"/>
</dbReference>
<proteinExistence type="predicted"/>
<dbReference type="InterPro" id="IPR002110">
    <property type="entry name" value="Ankyrin_rpt"/>
</dbReference>
<dbReference type="PANTHER" id="PTHR24128">
    <property type="entry name" value="HOMEOBOX PROTEIN WARIAI"/>
    <property type="match status" value="1"/>
</dbReference>
<evidence type="ECO:0000256" key="2">
    <source>
        <dbReference type="SAM" id="Phobius"/>
    </source>
</evidence>
<dbReference type="SUPFAM" id="SSF48403">
    <property type="entry name" value="Ankyrin repeat"/>
    <property type="match status" value="1"/>
</dbReference>
<name>A0ABQ9KTA1_HEVBR</name>
<keyword evidence="5" id="KW-1185">Reference proteome</keyword>
<dbReference type="InterPro" id="IPR036770">
    <property type="entry name" value="Ankyrin_rpt-contain_sf"/>
</dbReference>
<evidence type="ECO:0000259" key="3">
    <source>
        <dbReference type="Pfam" id="PF13962"/>
    </source>
</evidence>
<reference evidence="4" key="1">
    <citation type="journal article" date="2023" name="Plant Biotechnol. J.">
        <title>Chromosome-level wild Hevea brasiliensis genome provides new tools for genomic-assisted breeding and valuable loci to elevate rubber yield.</title>
        <authorList>
            <person name="Cheng H."/>
            <person name="Song X."/>
            <person name="Hu Y."/>
            <person name="Wu T."/>
            <person name="Yang Q."/>
            <person name="An Z."/>
            <person name="Feng S."/>
            <person name="Deng Z."/>
            <person name="Wu W."/>
            <person name="Zeng X."/>
            <person name="Tu M."/>
            <person name="Wang X."/>
            <person name="Huang H."/>
        </authorList>
    </citation>
    <scope>NUCLEOTIDE SEQUENCE</scope>
    <source>
        <strain evidence="4">MT/VB/25A 57/8</strain>
    </source>
</reference>
<dbReference type="PANTHER" id="PTHR24128:SF24">
    <property type="entry name" value="ANKYRIN REPEAT PROTEIN"/>
    <property type="match status" value="1"/>
</dbReference>
<feature type="domain" description="PGG" evidence="3">
    <location>
        <begin position="250"/>
        <end position="337"/>
    </location>
</feature>
<feature type="transmembrane region" description="Helical" evidence="2">
    <location>
        <begin position="315"/>
        <end position="334"/>
    </location>
</feature>
<dbReference type="Pfam" id="PF12796">
    <property type="entry name" value="Ank_2"/>
    <property type="match status" value="1"/>
</dbReference>
<feature type="repeat" description="ANK" evidence="1">
    <location>
        <begin position="162"/>
        <end position="185"/>
    </location>
</feature>
<dbReference type="Proteomes" id="UP001174677">
    <property type="component" value="Chromosome 16"/>
</dbReference>
<evidence type="ECO:0000313" key="4">
    <source>
        <dbReference type="EMBL" id="KAJ9147638.1"/>
    </source>
</evidence>
<keyword evidence="1" id="KW-0040">ANK repeat</keyword>
<evidence type="ECO:0000313" key="5">
    <source>
        <dbReference type="Proteomes" id="UP001174677"/>
    </source>
</evidence>
<sequence>MLHFLLEQDPHLLECLDRITAADSPVHIAARKGNTTFVLEIVSLKPSLARKLNQHGLSPIHLALQEGQTQTVIGLMRIDSELIRLRGKDGITPLHYVAEMGDVVLLSKFLRSCPSSIHDLTVHCQTAVHIAVKKKKLAAFEFLFGWLHRRNMEEILNWKDDEGNTVLHIAVQENEPRAVQLLINNVDIDVRNLDDKTVVNIFDSQGQSQNSKIKQILSSASSFSRLLNSLVRIRDTYLGVSAENENPASDVRDIILVVAVLIATATYQAVLSPPGGFWGDNYDPPGNTTNASVIDGQQKPHRAGTIIMDGWESSYFALLNSAAFCASVSTIIILMMGLPFALLLVGSTVFISFSYFFSLHTIFPALDGITVFLLSLLGAILFSVHVLEFEVHRRQRERRRVGILY</sequence>
<protein>
    <recommendedName>
        <fullName evidence="3">PGG domain-containing protein</fullName>
    </recommendedName>
</protein>
<dbReference type="PROSITE" id="PS50088">
    <property type="entry name" value="ANK_REPEAT"/>
    <property type="match status" value="1"/>
</dbReference>
<dbReference type="InterPro" id="IPR026961">
    <property type="entry name" value="PGG_dom"/>
</dbReference>
<comment type="caution">
    <text evidence="4">The sequence shown here is derived from an EMBL/GenBank/DDBJ whole genome shotgun (WGS) entry which is preliminary data.</text>
</comment>
<dbReference type="SMART" id="SM00248">
    <property type="entry name" value="ANK"/>
    <property type="match status" value="4"/>
</dbReference>
<keyword evidence="2" id="KW-0472">Membrane</keyword>
<feature type="transmembrane region" description="Helical" evidence="2">
    <location>
        <begin position="369"/>
        <end position="389"/>
    </location>
</feature>
<organism evidence="4 5">
    <name type="scientific">Hevea brasiliensis</name>
    <name type="common">Para rubber tree</name>
    <name type="synonym">Siphonia brasiliensis</name>
    <dbReference type="NCBI Taxonomy" id="3981"/>
    <lineage>
        <taxon>Eukaryota</taxon>
        <taxon>Viridiplantae</taxon>
        <taxon>Streptophyta</taxon>
        <taxon>Embryophyta</taxon>
        <taxon>Tracheophyta</taxon>
        <taxon>Spermatophyta</taxon>
        <taxon>Magnoliopsida</taxon>
        <taxon>eudicotyledons</taxon>
        <taxon>Gunneridae</taxon>
        <taxon>Pentapetalae</taxon>
        <taxon>rosids</taxon>
        <taxon>fabids</taxon>
        <taxon>Malpighiales</taxon>
        <taxon>Euphorbiaceae</taxon>
        <taxon>Crotonoideae</taxon>
        <taxon>Micrandreae</taxon>
        <taxon>Hevea</taxon>
    </lineage>
</organism>
<dbReference type="Gene3D" id="1.25.40.20">
    <property type="entry name" value="Ankyrin repeat-containing domain"/>
    <property type="match status" value="1"/>
</dbReference>
<gene>
    <name evidence="4" type="ORF">P3X46_029775</name>
</gene>
<evidence type="ECO:0000256" key="1">
    <source>
        <dbReference type="PROSITE-ProRule" id="PRU00023"/>
    </source>
</evidence>
<dbReference type="EMBL" id="JARPOI010000016">
    <property type="protein sequence ID" value="KAJ9147638.1"/>
    <property type="molecule type" value="Genomic_DNA"/>
</dbReference>
<dbReference type="PROSITE" id="PS50297">
    <property type="entry name" value="ANK_REP_REGION"/>
    <property type="match status" value="1"/>
</dbReference>